<name>A0A9N9DZQ0_9GLOM</name>
<protein>
    <submittedName>
        <fullName evidence="1">5595_t:CDS:1</fullName>
    </submittedName>
</protein>
<dbReference type="Proteomes" id="UP000789572">
    <property type="component" value="Unassembled WGS sequence"/>
</dbReference>
<gene>
    <name evidence="1" type="ORF">POCULU_LOCUS10337</name>
</gene>
<dbReference type="AlphaFoldDB" id="A0A9N9DZQ0"/>
<evidence type="ECO:0000313" key="1">
    <source>
        <dbReference type="EMBL" id="CAG8658612.1"/>
    </source>
</evidence>
<organism evidence="1 2">
    <name type="scientific">Paraglomus occultum</name>
    <dbReference type="NCBI Taxonomy" id="144539"/>
    <lineage>
        <taxon>Eukaryota</taxon>
        <taxon>Fungi</taxon>
        <taxon>Fungi incertae sedis</taxon>
        <taxon>Mucoromycota</taxon>
        <taxon>Glomeromycotina</taxon>
        <taxon>Glomeromycetes</taxon>
        <taxon>Paraglomerales</taxon>
        <taxon>Paraglomeraceae</taxon>
        <taxon>Paraglomus</taxon>
    </lineage>
</organism>
<dbReference type="EMBL" id="CAJVPJ010005112">
    <property type="protein sequence ID" value="CAG8658612.1"/>
    <property type="molecule type" value="Genomic_DNA"/>
</dbReference>
<feature type="non-terminal residue" evidence="1">
    <location>
        <position position="69"/>
    </location>
</feature>
<keyword evidence="2" id="KW-1185">Reference proteome</keyword>
<evidence type="ECO:0000313" key="2">
    <source>
        <dbReference type="Proteomes" id="UP000789572"/>
    </source>
</evidence>
<comment type="caution">
    <text evidence="1">The sequence shown here is derived from an EMBL/GenBank/DDBJ whole genome shotgun (WGS) entry which is preliminary data.</text>
</comment>
<reference evidence="1" key="1">
    <citation type="submission" date="2021-06" db="EMBL/GenBank/DDBJ databases">
        <authorList>
            <person name="Kallberg Y."/>
            <person name="Tangrot J."/>
            <person name="Rosling A."/>
        </authorList>
    </citation>
    <scope>NUCLEOTIDE SEQUENCE</scope>
    <source>
        <strain evidence="1">IA702</strain>
    </source>
</reference>
<proteinExistence type="predicted"/>
<sequence>MDNIHLVLCHSTGILLPVNMIRDVIIPWMQQTKANSGRSGQGGVNEAIQGVITSQRKSTSSGVLMGEVK</sequence>
<accession>A0A9N9DZQ0</accession>